<dbReference type="PANTHER" id="PTHR15854:SF4">
    <property type="entry name" value="PEROXYNITRITE ISOMERASE THAP4"/>
    <property type="match status" value="1"/>
</dbReference>
<evidence type="ECO:0000313" key="3">
    <source>
        <dbReference type="Proteomes" id="UP000196581"/>
    </source>
</evidence>
<dbReference type="InterPro" id="IPR012674">
    <property type="entry name" value="Calycin"/>
</dbReference>
<organism evidence="2 3">
    <name type="scientific">Brevibacterium yomogidense</name>
    <dbReference type="NCBI Taxonomy" id="946573"/>
    <lineage>
        <taxon>Bacteria</taxon>
        <taxon>Bacillati</taxon>
        <taxon>Actinomycetota</taxon>
        <taxon>Actinomycetes</taxon>
        <taxon>Micrococcales</taxon>
        <taxon>Brevibacteriaceae</taxon>
        <taxon>Brevibacterium</taxon>
    </lineage>
</organism>
<proteinExistence type="predicted"/>
<dbReference type="Proteomes" id="UP000196581">
    <property type="component" value="Unassembled WGS sequence"/>
</dbReference>
<dbReference type="RefSeq" id="WP_087004662.1">
    <property type="nucleotide sequence ID" value="NZ_FWFF01000003.1"/>
</dbReference>
<dbReference type="Pfam" id="PF08768">
    <property type="entry name" value="THAP4_heme-bd"/>
    <property type="match status" value="1"/>
</dbReference>
<dbReference type="AlphaFoldDB" id="A0A1X6X442"/>
<evidence type="ECO:0000313" key="2">
    <source>
        <dbReference type="EMBL" id="SLM92699.1"/>
    </source>
</evidence>
<accession>A0A1X6X442</accession>
<dbReference type="CDD" id="cd07828">
    <property type="entry name" value="lipocalin_heme-bd-THAP4-like"/>
    <property type="match status" value="1"/>
</dbReference>
<sequence length="157" mass="16894">MALHPSLEPIAALIGTWRGPGRGEYPTITSFEYTEEVTFTDVGKPFLHYVQRTTSPEGAPMHTETGFLRVSAEGVVEFVLAQPTGQTELAEGLLVTAPDGFSCELHSRVVNSGSAKQVDATIRRLELTDGTLTTTFAMAAVGVPMTHHLSSELRHVG</sequence>
<feature type="domain" description="THAP4-like heme-binding" evidence="1">
    <location>
        <begin position="7"/>
        <end position="154"/>
    </location>
</feature>
<evidence type="ECO:0000259" key="1">
    <source>
        <dbReference type="Pfam" id="PF08768"/>
    </source>
</evidence>
<dbReference type="PANTHER" id="PTHR15854">
    <property type="entry name" value="THAP4 PROTEIN"/>
    <property type="match status" value="1"/>
</dbReference>
<dbReference type="Gene3D" id="2.40.128.20">
    <property type="match status" value="1"/>
</dbReference>
<dbReference type="SUPFAM" id="SSF50814">
    <property type="entry name" value="Lipocalins"/>
    <property type="match status" value="1"/>
</dbReference>
<dbReference type="EMBL" id="FWFF01000003">
    <property type="protein sequence ID" value="SLM92699.1"/>
    <property type="molecule type" value="Genomic_DNA"/>
</dbReference>
<gene>
    <name evidence="2" type="ORF">FM105_03255</name>
</gene>
<dbReference type="InterPro" id="IPR014878">
    <property type="entry name" value="THAP4-like_heme-bd"/>
</dbReference>
<dbReference type="InterPro" id="IPR045165">
    <property type="entry name" value="Nitrobindin"/>
</dbReference>
<reference evidence="3" key="1">
    <citation type="submission" date="2017-02" db="EMBL/GenBank/DDBJ databases">
        <authorList>
            <person name="Dridi B."/>
        </authorList>
    </citation>
    <scope>NUCLEOTIDE SEQUENCE [LARGE SCALE GENOMIC DNA]</scope>
    <source>
        <strain evidence="3">B Co 03.10</strain>
    </source>
</reference>
<name>A0A1X6X442_9MICO</name>
<protein>
    <submittedName>
        <fullName evidence="2">DUF1794</fullName>
    </submittedName>
</protein>
<keyword evidence="3" id="KW-1185">Reference proteome</keyword>